<evidence type="ECO:0000313" key="2">
    <source>
        <dbReference type="EMBL" id="TFK19825.1"/>
    </source>
</evidence>
<dbReference type="EMBL" id="ML210323">
    <property type="protein sequence ID" value="TFK19825.1"/>
    <property type="molecule type" value="Genomic_DNA"/>
</dbReference>
<sequence length="235" mass="25619">MTVEAPHFFVLTFAPGAPFSTTLLSQRSLQFSAKPQSTMPAEEKQIVFVSEDPSSRARKMLGCLYTSLFLSAGIIALSLLHLGILSLLVAPITGFLTLIFSVSLIALTHKDFARRRRGFPTPTDPGKDRHTWLLRICRAPSMASTWFLAVLWIAGLGIQANILSDMALANLGPVNIDGNTFRERVQGIETSVAIGGAEAALMGVQMLVLVVLSIMAMMERTSVTRQIWLGKPYEA</sequence>
<dbReference type="AlphaFoldDB" id="A0A5C3KIV7"/>
<feature type="transmembrane region" description="Helical" evidence="1">
    <location>
        <begin position="63"/>
        <end position="82"/>
    </location>
</feature>
<feature type="transmembrane region" description="Helical" evidence="1">
    <location>
        <begin position="88"/>
        <end position="107"/>
    </location>
</feature>
<keyword evidence="1" id="KW-1133">Transmembrane helix</keyword>
<evidence type="ECO:0000256" key="1">
    <source>
        <dbReference type="SAM" id="Phobius"/>
    </source>
</evidence>
<evidence type="ECO:0000313" key="3">
    <source>
        <dbReference type="Proteomes" id="UP000307440"/>
    </source>
</evidence>
<reference evidence="2 3" key="1">
    <citation type="journal article" date="2019" name="Nat. Ecol. Evol.">
        <title>Megaphylogeny resolves global patterns of mushroom evolution.</title>
        <authorList>
            <person name="Varga T."/>
            <person name="Krizsan K."/>
            <person name="Foldi C."/>
            <person name="Dima B."/>
            <person name="Sanchez-Garcia M."/>
            <person name="Sanchez-Ramirez S."/>
            <person name="Szollosi G.J."/>
            <person name="Szarkandi J.G."/>
            <person name="Papp V."/>
            <person name="Albert L."/>
            <person name="Andreopoulos W."/>
            <person name="Angelini C."/>
            <person name="Antonin V."/>
            <person name="Barry K.W."/>
            <person name="Bougher N.L."/>
            <person name="Buchanan P."/>
            <person name="Buyck B."/>
            <person name="Bense V."/>
            <person name="Catcheside P."/>
            <person name="Chovatia M."/>
            <person name="Cooper J."/>
            <person name="Damon W."/>
            <person name="Desjardin D."/>
            <person name="Finy P."/>
            <person name="Geml J."/>
            <person name="Haridas S."/>
            <person name="Hughes K."/>
            <person name="Justo A."/>
            <person name="Karasinski D."/>
            <person name="Kautmanova I."/>
            <person name="Kiss B."/>
            <person name="Kocsube S."/>
            <person name="Kotiranta H."/>
            <person name="LaButti K.M."/>
            <person name="Lechner B.E."/>
            <person name="Liimatainen K."/>
            <person name="Lipzen A."/>
            <person name="Lukacs Z."/>
            <person name="Mihaltcheva S."/>
            <person name="Morgado L.N."/>
            <person name="Niskanen T."/>
            <person name="Noordeloos M.E."/>
            <person name="Ohm R.A."/>
            <person name="Ortiz-Santana B."/>
            <person name="Ovrebo C."/>
            <person name="Racz N."/>
            <person name="Riley R."/>
            <person name="Savchenko A."/>
            <person name="Shiryaev A."/>
            <person name="Soop K."/>
            <person name="Spirin V."/>
            <person name="Szebenyi C."/>
            <person name="Tomsovsky M."/>
            <person name="Tulloss R.E."/>
            <person name="Uehling J."/>
            <person name="Grigoriev I.V."/>
            <person name="Vagvolgyi C."/>
            <person name="Papp T."/>
            <person name="Martin F.M."/>
            <person name="Miettinen O."/>
            <person name="Hibbett D.S."/>
            <person name="Nagy L.G."/>
        </authorList>
    </citation>
    <scope>NUCLEOTIDE SEQUENCE [LARGE SCALE GENOMIC DNA]</scope>
    <source>
        <strain evidence="2 3">CBS 121175</strain>
    </source>
</reference>
<keyword evidence="1" id="KW-0472">Membrane</keyword>
<keyword evidence="3" id="KW-1185">Reference proteome</keyword>
<proteinExistence type="predicted"/>
<accession>A0A5C3KIV7</accession>
<dbReference type="Proteomes" id="UP000307440">
    <property type="component" value="Unassembled WGS sequence"/>
</dbReference>
<feature type="transmembrane region" description="Helical" evidence="1">
    <location>
        <begin position="143"/>
        <end position="163"/>
    </location>
</feature>
<gene>
    <name evidence="2" type="ORF">FA15DRAFT_674095</name>
</gene>
<keyword evidence="1" id="KW-0812">Transmembrane</keyword>
<name>A0A5C3KIV7_COPMA</name>
<protein>
    <submittedName>
        <fullName evidence="2">Uncharacterized protein</fullName>
    </submittedName>
</protein>
<organism evidence="2 3">
    <name type="scientific">Coprinopsis marcescibilis</name>
    <name type="common">Agaric fungus</name>
    <name type="synonym">Psathyrella marcescibilis</name>
    <dbReference type="NCBI Taxonomy" id="230819"/>
    <lineage>
        <taxon>Eukaryota</taxon>
        <taxon>Fungi</taxon>
        <taxon>Dikarya</taxon>
        <taxon>Basidiomycota</taxon>
        <taxon>Agaricomycotina</taxon>
        <taxon>Agaricomycetes</taxon>
        <taxon>Agaricomycetidae</taxon>
        <taxon>Agaricales</taxon>
        <taxon>Agaricineae</taxon>
        <taxon>Psathyrellaceae</taxon>
        <taxon>Coprinopsis</taxon>
    </lineage>
</organism>
<feature type="transmembrane region" description="Helical" evidence="1">
    <location>
        <begin position="199"/>
        <end position="218"/>
    </location>
</feature>